<name>A0A516SDX2_9NEIS</name>
<dbReference type="OrthoDB" id="5381335at2"/>
<dbReference type="Pfam" id="PF24986">
    <property type="entry name" value="PRC_RimM"/>
    <property type="match status" value="1"/>
</dbReference>
<accession>A0A516SDX2</accession>
<keyword evidence="9" id="KW-1185">Reference proteome</keyword>
<dbReference type="SUPFAM" id="SSF50346">
    <property type="entry name" value="PRC-barrel domain"/>
    <property type="match status" value="1"/>
</dbReference>
<comment type="domain">
    <text evidence="5">The PRC barrel domain binds ribosomal protein uS19.</text>
</comment>
<evidence type="ECO:0000256" key="4">
    <source>
        <dbReference type="ARBA" id="ARBA00023186"/>
    </source>
</evidence>
<dbReference type="SUPFAM" id="SSF50447">
    <property type="entry name" value="Translation proteins"/>
    <property type="match status" value="1"/>
</dbReference>
<evidence type="ECO:0000313" key="8">
    <source>
        <dbReference type="EMBL" id="QDQ26345.1"/>
    </source>
</evidence>
<dbReference type="GO" id="GO:0006364">
    <property type="term" value="P:rRNA processing"/>
    <property type="evidence" value="ECO:0007669"/>
    <property type="project" value="UniProtKB-UniRule"/>
</dbReference>
<evidence type="ECO:0000313" key="9">
    <source>
        <dbReference type="Proteomes" id="UP000317550"/>
    </source>
</evidence>
<dbReference type="HAMAP" id="MF_00014">
    <property type="entry name" value="Ribosome_mat_RimM"/>
    <property type="match status" value="1"/>
</dbReference>
<dbReference type="Proteomes" id="UP000317550">
    <property type="component" value="Chromosome"/>
</dbReference>
<dbReference type="InterPro" id="IPR011033">
    <property type="entry name" value="PRC_barrel-like_sf"/>
</dbReference>
<comment type="subcellular location">
    <subcellularLocation>
        <location evidence="5">Cytoplasm</location>
    </subcellularLocation>
</comment>
<dbReference type="Gene3D" id="2.30.30.240">
    <property type="entry name" value="PRC-barrel domain"/>
    <property type="match status" value="1"/>
</dbReference>
<sequence length="182" mass="19725">MTPLSQQPIVAPQAGVPADLVPMGFVAGAFGIRGWVKVVADTQYADSLFDYKTWWLGRDGNWRAYQVEEGNSQPKSLSAKLTGVADRDIAFALKGMTVAVPRSEMPPAEEGEYYWADLIGLAVVNLQGESLGAVDELLSTGANDVLVVKDGKTERLIPFIGPVVLDIDQTARVIKVDWGLDY</sequence>
<comment type="similarity">
    <text evidence="5">Belongs to the RimM family.</text>
</comment>
<proteinExistence type="inferred from homology"/>
<dbReference type="InterPro" id="IPR011961">
    <property type="entry name" value="RimM"/>
</dbReference>
<dbReference type="GO" id="GO:0005737">
    <property type="term" value="C:cytoplasm"/>
    <property type="evidence" value="ECO:0007669"/>
    <property type="project" value="UniProtKB-SubCell"/>
</dbReference>
<dbReference type="EMBL" id="CP041730">
    <property type="protein sequence ID" value="QDQ26345.1"/>
    <property type="molecule type" value="Genomic_DNA"/>
</dbReference>
<keyword evidence="3 5" id="KW-0698">rRNA processing</keyword>
<feature type="domain" description="Ribosome maturation factor RimM PRC barrel" evidence="7">
    <location>
        <begin position="115"/>
        <end position="178"/>
    </location>
</feature>
<dbReference type="InterPro" id="IPR036976">
    <property type="entry name" value="RimM_N_sf"/>
</dbReference>
<evidence type="ECO:0000256" key="1">
    <source>
        <dbReference type="ARBA" id="ARBA00022490"/>
    </source>
</evidence>
<dbReference type="Pfam" id="PF01782">
    <property type="entry name" value="RimM"/>
    <property type="match status" value="1"/>
</dbReference>
<organism evidence="8 9">
    <name type="scientific">Chitinimonas arctica</name>
    <dbReference type="NCBI Taxonomy" id="2594795"/>
    <lineage>
        <taxon>Bacteria</taxon>
        <taxon>Pseudomonadati</taxon>
        <taxon>Pseudomonadota</taxon>
        <taxon>Betaproteobacteria</taxon>
        <taxon>Neisseriales</taxon>
        <taxon>Chitinibacteraceae</taxon>
        <taxon>Chitinimonas</taxon>
    </lineage>
</organism>
<dbReference type="InterPro" id="IPR002676">
    <property type="entry name" value="RimM_N"/>
</dbReference>
<dbReference type="GO" id="GO:0042274">
    <property type="term" value="P:ribosomal small subunit biogenesis"/>
    <property type="evidence" value="ECO:0007669"/>
    <property type="project" value="UniProtKB-UniRule"/>
</dbReference>
<evidence type="ECO:0000259" key="6">
    <source>
        <dbReference type="Pfam" id="PF01782"/>
    </source>
</evidence>
<reference evidence="9" key="1">
    <citation type="submission" date="2019-07" db="EMBL/GenBank/DDBJ databases">
        <title>Chitinimonas sp. nov., isolated from Ny-Alesund, arctica soil.</title>
        <authorList>
            <person name="Xu Q."/>
            <person name="Peng F."/>
        </authorList>
    </citation>
    <scope>NUCLEOTIDE SEQUENCE [LARGE SCALE GENOMIC DNA]</scope>
    <source>
        <strain evidence="9">R3-44</strain>
    </source>
</reference>
<dbReference type="InterPro" id="IPR056792">
    <property type="entry name" value="PRC_RimM"/>
</dbReference>
<dbReference type="Gene3D" id="2.40.30.60">
    <property type="entry name" value="RimM"/>
    <property type="match status" value="1"/>
</dbReference>
<comment type="subunit">
    <text evidence="5">Binds ribosomal protein uS19.</text>
</comment>
<gene>
    <name evidence="5 8" type="primary">rimM</name>
    <name evidence="8" type="ORF">FNU76_08200</name>
</gene>
<evidence type="ECO:0000256" key="3">
    <source>
        <dbReference type="ARBA" id="ARBA00022552"/>
    </source>
</evidence>
<dbReference type="PANTHER" id="PTHR33692">
    <property type="entry name" value="RIBOSOME MATURATION FACTOR RIMM"/>
    <property type="match status" value="1"/>
</dbReference>
<dbReference type="AlphaFoldDB" id="A0A516SDX2"/>
<feature type="domain" description="RimM N-terminal" evidence="6">
    <location>
        <begin position="23"/>
        <end position="103"/>
    </location>
</feature>
<protein>
    <recommendedName>
        <fullName evidence="5">Ribosome maturation factor RimM</fullName>
    </recommendedName>
</protein>
<dbReference type="GO" id="GO:0043022">
    <property type="term" value="F:ribosome binding"/>
    <property type="evidence" value="ECO:0007669"/>
    <property type="project" value="InterPro"/>
</dbReference>
<dbReference type="GO" id="GO:0005840">
    <property type="term" value="C:ribosome"/>
    <property type="evidence" value="ECO:0007669"/>
    <property type="project" value="InterPro"/>
</dbReference>
<dbReference type="RefSeq" id="WP_144277744.1">
    <property type="nucleotide sequence ID" value="NZ_CP041730.1"/>
</dbReference>
<dbReference type="NCBIfam" id="TIGR02273">
    <property type="entry name" value="16S_RimM"/>
    <property type="match status" value="1"/>
</dbReference>
<dbReference type="InterPro" id="IPR009000">
    <property type="entry name" value="Transl_B-barrel_sf"/>
</dbReference>
<comment type="function">
    <text evidence="5">An accessory protein needed during the final step in the assembly of 30S ribosomal subunit, possibly for assembly of the head region. Essential for efficient processing of 16S rRNA. May be needed both before and after RbfA during the maturation of 16S rRNA. It has affinity for free ribosomal 30S subunits but not for 70S ribosomes.</text>
</comment>
<evidence type="ECO:0000259" key="7">
    <source>
        <dbReference type="Pfam" id="PF24986"/>
    </source>
</evidence>
<keyword evidence="2 5" id="KW-0690">Ribosome biogenesis</keyword>
<keyword evidence="4 5" id="KW-0143">Chaperone</keyword>
<keyword evidence="1 5" id="KW-0963">Cytoplasm</keyword>
<dbReference type="KEGG" id="cari:FNU76_08200"/>
<dbReference type="PANTHER" id="PTHR33692:SF1">
    <property type="entry name" value="RIBOSOME MATURATION FACTOR RIMM"/>
    <property type="match status" value="1"/>
</dbReference>
<evidence type="ECO:0000256" key="2">
    <source>
        <dbReference type="ARBA" id="ARBA00022517"/>
    </source>
</evidence>
<evidence type="ECO:0000256" key="5">
    <source>
        <dbReference type="HAMAP-Rule" id="MF_00014"/>
    </source>
</evidence>